<dbReference type="InterPro" id="IPR005586">
    <property type="entry name" value="ABC_trans_aux"/>
</dbReference>
<dbReference type="OrthoDB" id="5795476at2"/>
<evidence type="ECO:0000313" key="3">
    <source>
        <dbReference type="EMBL" id="ONM42681.1"/>
    </source>
</evidence>
<feature type="chain" id="PRO_5010521496" description="ABC-type transport auxiliary lipoprotein component domain-containing protein" evidence="1">
    <location>
        <begin position="21"/>
        <end position="207"/>
    </location>
</feature>
<dbReference type="EMBL" id="MUBC01000053">
    <property type="protein sequence ID" value="ONM42681.1"/>
    <property type="molecule type" value="Genomic_DNA"/>
</dbReference>
<dbReference type="Proteomes" id="UP000242847">
    <property type="component" value="Unassembled WGS sequence"/>
</dbReference>
<protein>
    <recommendedName>
        <fullName evidence="2">ABC-type transport auxiliary lipoprotein component domain-containing protein</fullName>
    </recommendedName>
</protein>
<proteinExistence type="predicted"/>
<comment type="caution">
    <text evidence="3">The sequence shown here is derived from an EMBL/GenBank/DDBJ whole genome shotgun (WGS) entry which is preliminary data.</text>
</comment>
<reference evidence="3 4" key="1">
    <citation type="submission" date="2017-01" db="EMBL/GenBank/DDBJ databases">
        <title>Draft genome sequence of Pseudomonas pachastrellae type strain CCUG 46540T from a deep sea.</title>
        <authorList>
            <person name="Gomila M."/>
            <person name="Mulet M."/>
            <person name="Lalucat J."/>
            <person name="Garcia-Valdes E."/>
        </authorList>
    </citation>
    <scope>NUCLEOTIDE SEQUENCE [LARGE SCALE GENOMIC DNA]</scope>
    <source>
        <strain evidence="3 4">CCUG 46540</strain>
    </source>
</reference>
<keyword evidence="1" id="KW-0732">Signal</keyword>
<name>A0A1S8DCH0_9GAMM</name>
<dbReference type="AlphaFoldDB" id="A0A1S8DCH0"/>
<accession>A0A1S8DCH0</accession>
<dbReference type="PROSITE" id="PS51257">
    <property type="entry name" value="PROKAR_LIPOPROTEIN"/>
    <property type="match status" value="1"/>
</dbReference>
<dbReference type="SUPFAM" id="SSF159594">
    <property type="entry name" value="XCC0632-like"/>
    <property type="match status" value="1"/>
</dbReference>
<evidence type="ECO:0000256" key="1">
    <source>
        <dbReference type="SAM" id="SignalP"/>
    </source>
</evidence>
<dbReference type="Gene3D" id="3.40.50.10610">
    <property type="entry name" value="ABC-type transport auxiliary lipoprotein component"/>
    <property type="match status" value="1"/>
</dbReference>
<keyword evidence="4" id="KW-1185">Reference proteome</keyword>
<feature type="signal peptide" evidence="1">
    <location>
        <begin position="1"/>
        <end position="20"/>
    </location>
</feature>
<gene>
    <name evidence="3" type="ORF">BXT89_16735</name>
</gene>
<evidence type="ECO:0000259" key="2">
    <source>
        <dbReference type="Pfam" id="PF03886"/>
    </source>
</evidence>
<dbReference type="RefSeq" id="WP_083728918.1">
    <property type="nucleotide sequence ID" value="NZ_FOUD01000005.1"/>
</dbReference>
<organism evidence="3 4">
    <name type="scientific">Halopseudomonas pachastrellae</name>
    <dbReference type="NCBI Taxonomy" id="254161"/>
    <lineage>
        <taxon>Bacteria</taxon>
        <taxon>Pseudomonadati</taxon>
        <taxon>Pseudomonadota</taxon>
        <taxon>Gammaproteobacteria</taxon>
        <taxon>Pseudomonadales</taxon>
        <taxon>Pseudomonadaceae</taxon>
        <taxon>Halopseudomonas</taxon>
    </lineage>
</organism>
<evidence type="ECO:0000313" key="4">
    <source>
        <dbReference type="Proteomes" id="UP000242847"/>
    </source>
</evidence>
<dbReference type="Pfam" id="PF03886">
    <property type="entry name" value="ABC_trans_aux"/>
    <property type="match status" value="1"/>
</dbReference>
<sequence length="207" mass="22562">MTIRHLTAGLLLASALSACTVLPDREPLTFYQLPTPDLAPHSGAPLPLALRIITPSSSNALQTIRILVSPDGNTLSSYQGARWADPNPNLLREQLVQAFEQDGSFSAVSTETQSLQADVHLMSDLREFQTRYQGEQASVVIELDAKLIDPSTRAVLAAKRFSIQQPLEDTAIESVVNHFGTASEQLASELLAWSRSALGDFEPLRIQ</sequence>
<dbReference type="STRING" id="254161.SAMN05216256_105169"/>
<feature type="domain" description="ABC-type transport auxiliary lipoprotein component" evidence="2">
    <location>
        <begin position="31"/>
        <end position="189"/>
    </location>
</feature>